<dbReference type="InterPro" id="IPR050634">
    <property type="entry name" value="DNA_Topoisomerase_II"/>
</dbReference>
<dbReference type="Gene3D" id="3.30.230.10">
    <property type="match status" value="1"/>
</dbReference>
<dbReference type="FunFam" id="3.40.50.670:FF:000001">
    <property type="entry name" value="DNA topoisomerase 2"/>
    <property type="match status" value="1"/>
</dbReference>
<dbReference type="SUPFAM" id="SSF56719">
    <property type="entry name" value="Type II DNA topoisomerase"/>
    <property type="match status" value="1"/>
</dbReference>
<reference evidence="16" key="1">
    <citation type="journal article" date="2020" name="Nature">
        <title>Giant virus diversity and host interactions through global metagenomics.</title>
        <authorList>
            <person name="Schulz F."/>
            <person name="Roux S."/>
            <person name="Paez-Espino D."/>
            <person name="Jungbluth S."/>
            <person name="Walsh D.A."/>
            <person name="Denef V.J."/>
            <person name="McMahon K.D."/>
            <person name="Konstantinidis K.T."/>
            <person name="Eloe-Fadrosh E.A."/>
            <person name="Kyrpides N.C."/>
            <person name="Woyke T."/>
        </authorList>
    </citation>
    <scope>NUCLEOTIDE SEQUENCE</scope>
    <source>
        <strain evidence="16">GVMAG-M-3300023184-17</strain>
    </source>
</reference>
<dbReference type="PROSITE" id="PS52040">
    <property type="entry name" value="TOPO_IIA"/>
    <property type="match status" value="1"/>
</dbReference>
<dbReference type="InterPro" id="IPR013506">
    <property type="entry name" value="Topo_IIA_bsu_dom2"/>
</dbReference>
<feature type="domain" description="Toprim" evidence="14">
    <location>
        <begin position="414"/>
        <end position="531"/>
    </location>
</feature>
<dbReference type="Gene3D" id="1.10.268.10">
    <property type="entry name" value="Topoisomerase, domain 3"/>
    <property type="match status" value="1"/>
</dbReference>
<keyword evidence="7" id="KW-0547">Nucleotide-binding</keyword>
<keyword evidence="9" id="KW-0460">Magnesium</keyword>
<dbReference type="GO" id="GO:0003918">
    <property type="term" value="F:DNA topoisomerase type II (double strand cut, ATP-hydrolyzing) activity"/>
    <property type="evidence" value="ECO:0007669"/>
    <property type="project" value="UniProtKB-EC"/>
</dbReference>
<evidence type="ECO:0000313" key="16">
    <source>
        <dbReference type="EMBL" id="QHT85227.1"/>
    </source>
</evidence>
<dbReference type="PROSITE" id="PS00177">
    <property type="entry name" value="TOPOISOMERASE_II"/>
    <property type="match status" value="1"/>
</dbReference>
<dbReference type="InterPro" id="IPR018522">
    <property type="entry name" value="TopoIIA_CS"/>
</dbReference>
<dbReference type="InterPro" id="IPR013758">
    <property type="entry name" value="Topo_IIA_A/C_ab"/>
</dbReference>
<evidence type="ECO:0000256" key="5">
    <source>
        <dbReference type="ARBA" id="ARBA00012895"/>
    </source>
</evidence>
<dbReference type="Pfam" id="PF16898">
    <property type="entry name" value="TOPRIM_C"/>
    <property type="match status" value="1"/>
</dbReference>
<dbReference type="SMART" id="SM00433">
    <property type="entry name" value="TOP2c"/>
    <property type="match status" value="1"/>
</dbReference>
<organism evidence="16">
    <name type="scientific">viral metagenome</name>
    <dbReference type="NCBI Taxonomy" id="1070528"/>
    <lineage>
        <taxon>unclassified sequences</taxon>
        <taxon>metagenomes</taxon>
        <taxon>organismal metagenomes</taxon>
    </lineage>
</organism>
<dbReference type="Gene3D" id="3.30.1490.30">
    <property type="match status" value="1"/>
</dbReference>
<dbReference type="InterPro" id="IPR001154">
    <property type="entry name" value="TopoII_euk"/>
</dbReference>
<evidence type="ECO:0000256" key="4">
    <source>
        <dbReference type="ARBA" id="ARBA00011080"/>
    </source>
</evidence>
<evidence type="ECO:0000256" key="6">
    <source>
        <dbReference type="ARBA" id="ARBA00022723"/>
    </source>
</evidence>
<dbReference type="InterPro" id="IPR014721">
    <property type="entry name" value="Ribsml_uS5_D2-typ_fold_subgr"/>
</dbReference>
<dbReference type="InterPro" id="IPR013760">
    <property type="entry name" value="Topo_IIA-like_dom_sf"/>
</dbReference>
<comment type="catalytic activity">
    <reaction evidence="1">
        <text>ATP-dependent breakage, passage and rejoining of double-stranded DNA.</text>
        <dbReference type="EC" id="5.6.2.2"/>
    </reaction>
</comment>
<dbReference type="GO" id="GO:0000712">
    <property type="term" value="P:resolution of meiotic recombination intermediates"/>
    <property type="evidence" value="ECO:0007669"/>
    <property type="project" value="TreeGrafter"/>
</dbReference>
<comment type="cofactor">
    <cofactor evidence="2">
        <name>Ca(2+)</name>
        <dbReference type="ChEBI" id="CHEBI:29108"/>
    </cofactor>
</comment>
<evidence type="ECO:0000256" key="3">
    <source>
        <dbReference type="ARBA" id="ARBA00001946"/>
    </source>
</evidence>
<dbReference type="GO" id="GO:0005524">
    <property type="term" value="F:ATP binding"/>
    <property type="evidence" value="ECO:0007669"/>
    <property type="project" value="UniProtKB-KW"/>
</dbReference>
<dbReference type="SMART" id="SM00434">
    <property type="entry name" value="TOP4c"/>
    <property type="match status" value="1"/>
</dbReference>
<dbReference type="InterPro" id="IPR013759">
    <property type="entry name" value="Topo_IIA_B_C"/>
</dbReference>
<evidence type="ECO:0000256" key="9">
    <source>
        <dbReference type="ARBA" id="ARBA00022842"/>
    </source>
</evidence>
<name>A0A6C0HYJ7_9ZZZZ</name>
<dbReference type="InterPro" id="IPR001241">
    <property type="entry name" value="Topo_IIA"/>
</dbReference>
<dbReference type="PANTHER" id="PTHR10169">
    <property type="entry name" value="DNA TOPOISOMERASE/GYRASE"/>
    <property type="match status" value="1"/>
</dbReference>
<dbReference type="Gene3D" id="3.40.50.670">
    <property type="match status" value="1"/>
</dbReference>
<feature type="domain" description="Topo IIA-type catalytic" evidence="15">
    <location>
        <begin position="660"/>
        <end position="1065"/>
    </location>
</feature>
<comment type="similarity">
    <text evidence="4">Belongs to the type II topoisomerase family.</text>
</comment>
<dbReference type="InterPro" id="IPR020568">
    <property type="entry name" value="Ribosomal_Su5_D2-typ_SF"/>
</dbReference>
<keyword evidence="6" id="KW-0479">Metal-binding</keyword>
<evidence type="ECO:0000256" key="8">
    <source>
        <dbReference type="ARBA" id="ARBA00022840"/>
    </source>
</evidence>
<dbReference type="PANTHER" id="PTHR10169:SF38">
    <property type="entry name" value="DNA TOPOISOMERASE 2"/>
    <property type="match status" value="1"/>
</dbReference>
<dbReference type="InterPro" id="IPR002205">
    <property type="entry name" value="Topo_IIA_dom_A"/>
</dbReference>
<dbReference type="GO" id="GO:0006265">
    <property type="term" value="P:DNA topological change"/>
    <property type="evidence" value="ECO:0007669"/>
    <property type="project" value="InterPro"/>
</dbReference>
<proteinExistence type="inferred from homology"/>
<dbReference type="SUPFAM" id="SSF54211">
    <property type="entry name" value="Ribosomal protein S5 domain 2-like"/>
    <property type="match status" value="1"/>
</dbReference>
<dbReference type="EC" id="5.6.2.2" evidence="5"/>
<accession>A0A6C0HYJ7</accession>
<evidence type="ECO:0000256" key="2">
    <source>
        <dbReference type="ARBA" id="ARBA00001913"/>
    </source>
</evidence>
<evidence type="ECO:0000256" key="13">
    <source>
        <dbReference type="SAM" id="Coils"/>
    </source>
</evidence>
<evidence type="ECO:0000256" key="1">
    <source>
        <dbReference type="ARBA" id="ARBA00000185"/>
    </source>
</evidence>
<dbReference type="InterPro" id="IPR013757">
    <property type="entry name" value="Topo_IIA_A_a_sf"/>
</dbReference>
<dbReference type="InterPro" id="IPR006171">
    <property type="entry name" value="TOPRIM_dom"/>
</dbReference>
<keyword evidence="12" id="KW-0413">Isomerase</keyword>
<dbReference type="Gene3D" id="3.90.199.10">
    <property type="entry name" value="Topoisomerase II, domain 5"/>
    <property type="match status" value="1"/>
</dbReference>
<evidence type="ECO:0000256" key="11">
    <source>
        <dbReference type="ARBA" id="ARBA00023125"/>
    </source>
</evidence>
<dbReference type="FunFam" id="3.90.199.10:FF:000002">
    <property type="entry name" value="DNA topoisomerase 2"/>
    <property type="match status" value="1"/>
</dbReference>
<dbReference type="Pfam" id="PF00521">
    <property type="entry name" value="DNA_topoisoIV"/>
    <property type="match status" value="1"/>
</dbReference>
<evidence type="ECO:0000259" key="15">
    <source>
        <dbReference type="PROSITE" id="PS52040"/>
    </source>
</evidence>
<dbReference type="GO" id="GO:0005634">
    <property type="term" value="C:nucleus"/>
    <property type="evidence" value="ECO:0007669"/>
    <property type="project" value="TreeGrafter"/>
</dbReference>
<dbReference type="SUPFAM" id="SSF55874">
    <property type="entry name" value="ATPase domain of HSP90 chaperone/DNA topoisomerase II/histidine kinase"/>
    <property type="match status" value="1"/>
</dbReference>
<dbReference type="PRINTS" id="PR00418">
    <property type="entry name" value="TPI2FAMILY"/>
</dbReference>
<comment type="cofactor">
    <cofactor evidence="3">
        <name>Mg(2+)</name>
        <dbReference type="ChEBI" id="CHEBI:18420"/>
    </cofactor>
</comment>
<dbReference type="GO" id="GO:0046872">
    <property type="term" value="F:metal ion binding"/>
    <property type="evidence" value="ECO:0007669"/>
    <property type="project" value="UniProtKB-KW"/>
</dbReference>
<dbReference type="Pfam" id="PF00204">
    <property type="entry name" value="DNA_gyraseB"/>
    <property type="match status" value="1"/>
</dbReference>
<dbReference type="Pfam" id="PF01751">
    <property type="entry name" value="Toprim"/>
    <property type="match status" value="1"/>
</dbReference>
<dbReference type="InterPro" id="IPR036890">
    <property type="entry name" value="HATPase_C_sf"/>
</dbReference>
<keyword evidence="13" id="KW-0175">Coiled coil</keyword>
<dbReference type="GO" id="GO:0003677">
    <property type="term" value="F:DNA binding"/>
    <property type="evidence" value="ECO:0007669"/>
    <property type="project" value="UniProtKB-KW"/>
</dbReference>
<dbReference type="AlphaFoldDB" id="A0A6C0HYJ7"/>
<evidence type="ECO:0000256" key="7">
    <source>
        <dbReference type="ARBA" id="ARBA00022741"/>
    </source>
</evidence>
<evidence type="ECO:0000256" key="12">
    <source>
        <dbReference type="ARBA" id="ARBA00023235"/>
    </source>
</evidence>
<evidence type="ECO:0000256" key="10">
    <source>
        <dbReference type="ARBA" id="ARBA00023029"/>
    </source>
</evidence>
<dbReference type="PROSITE" id="PS50880">
    <property type="entry name" value="TOPRIM"/>
    <property type="match status" value="1"/>
</dbReference>
<evidence type="ECO:0000259" key="14">
    <source>
        <dbReference type="PROSITE" id="PS50880"/>
    </source>
</evidence>
<keyword evidence="11" id="KW-0238">DNA-binding</keyword>
<feature type="coiled-coil region" evidence="13">
    <location>
        <begin position="1028"/>
        <end position="1055"/>
    </location>
</feature>
<keyword evidence="8" id="KW-0067">ATP-binding</keyword>
<dbReference type="InterPro" id="IPR031660">
    <property type="entry name" value="TOPRIM_C"/>
</dbReference>
<dbReference type="PRINTS" id="PR01158">
    <property type="entry name" value="TOPISMRASEII"/>
</dbReference>
<dbReference type="Gene3D" id="3.30.565.10">
    <property type="entry name" value="Histidine kinase-like ATPase, C-terminal domain"/>
    <property type="match status" value="1"/>
</dbReference>
<protein>
    <recommendedName>
        <fullName evidence="5">DNA topoisomerase (ATP-hydrolyzing)</fullName>
        <ecNumber evidence="5">5.6.2.2</ecNumber>
    </recommendedName>
</protein>
<keyword evidence="10" id="KW-0799">Topoisomerase</keyword>
<dbReference type="GO" id="GO:0000819">
    <property type="term" value="P:sister chromatid segregation"/>
    <property type="evidence" value="ECO:0007669"/>
    <property type="project" value="TreeGrafter"/>
</dbReference>
<dbReference type="Gene3D" id="3.30.1360.40">
    <property type="match status" value="1"/>
</dbReference>
<sequence length="1072" mass="122122">MDLSQYQRKTDIGHVLDAPDMYIGPIQPVETVNWVADQGKIVPKTHMHIAGLYKLFDEVLVNAHDQYIRMKEKSPVSYIQGSCADGTITVTNDGPGIDIAMHPEYNVYIPQLIFGELRTSTNYDKGEKKIVGGKNGFGAKLAIIWSTYAKLETVDATRELKYTQVFRNNLSVIEPPVITKYKKKPYTTLSFTPDYARLGIPGLDADMQQLMERRMMDIAGITDKKVKVSWNGNPLSIQNFSSYIESYGIETKVQDSVPRWEYAFALSDEYMQVSFVNGIHTQKGGRHVDYLVNQLTRKLCAYILLKKKVEVRPSTIKDRLTIFAYCSIENPTFDSQTKDCLTTPITQFGSACEVSDKVVEKVAKLGFLDLALRATEQKELATVKKQDGVKTRTIRGIPKLVDANWAGTSKSSECTLILCEGDSAKASVVSGLSKKDRDAFGVYPMRGKMLNVRDESLTRINDNKEIHELKQIMGLEIGKKYTVEDVRARLRYGKILFMTDQDPDGSHIKGLGINMFGSLWESLLKQSGFIGFMNTPIIKAKKGTKEVVFYNEGQYDTWKADDPKGWDIKYYKGLGTSTSKEFVQYFQEKQKHVVQFEWREQCGDSIDKVFNKKRADDRKRWLEAYSKDVFLDTSHRTISYSQFIDNELSHFSIYDCKRSIPSVVDGFKPSQRKIMYGVFKKKLVKEIKVAQLSGYVSEHSAYHHGEASLNGTIVNMAQDFVGSNNLNLLTPNGQFGTRLEGGKDSASERYIFTQLSPFTRMIFPEADDAVLEYNHDDGDPIEPVYYVPILPMVLVNGCRGIGTGTSTNVLCYHPGHLIDYLVARLQGSNDKLSLVPHYRGFQGTIDLKQGKYVVKGVYAKKELVVHLTELPVGVWTVEYKEYLESQIGVTIKEYSDNSTDKVVDMSIRLMAECDVEKVLKLSTTLSISNMNLFDADEHLKKYAEIHDIMEEYYDVRYATYEKRKVHQLKVLRDTLHKVEQKVKYIRAVLSGKLDLRNKKQDVLYRELASLDIEMREESYAYLTKMPMDSVTQEKVEALEKEFREIQEEVARLTAMTVEQMWIQELVALKKAI</sequence>
<dbReference type="EMBL" id="MN740041">
    <property type="protein sequence ID" value="QHT85227.1"/>
    <property type="molecule type" value="Genomic_DNA"/>
</dbReference>